<dbReference type="InterPro" id="IPR019734">
    <property type="entry name" value="TPR_rpt"/>
</dbReference>
<dbReference type="Gene3D" id="1.25.40.10">
    <property type="entry name" value="Tetratricopeptide repeat domain"/>
    <property type="match status" value="1"/>
</dbReference>
<gene>
    <name evidence="1" type="ORF">JYU06_05525</name>
</gene>
<evidence type="ECO:0000313" key="2">
    <source>
        <dbReference type="Proteomes" id="UP000717534"/>
    </source>
</evidence>
<accession>A0ABS3AVH3</accession>
<comment type="caution">
    <text evidence="1">The sequence shown here is derived from an EMBL/GenBank/DDBJ whole genome shotgun (WGS) entry which is preliminary data.</text>
</comment>
<organism evidence="1 2">
    <name type="scientific">Desulfotalea psychrophila</name>
    <dbReference type="NCBI Taxonomy" id="84980"/>
    <lineage>
        <taxon>Bacteria</taxon>
        <taxon>Pseudomonadati</taxon>
        <taxon>Thermodesulfobacteriota</taxon>
        <taxon>Desulfobulbia</taxon>
        <taxon>Desulfobulbales</taxon>
        <taxon>Desulfocapsaceae</taxon>
        <taxon>Desulfotalea</taxon>
    </lineage>
</organism>
<proteinExistence type="predicted"/>
<keyword evidence="2" id="KW-1185">Reference proteome</keyword>
<sequence>PTLLILDQEGNEHHRTVGFMSAEELIPSLLLGIGNLHFNGNDFKKALSSYEKIISDFSESDSAPEAIFQKGVSLYKSTNDPKLLKKAYEHLQDKYPVSQWTKRAYPYRLIQ</sequence>
<protein>
    <submittedName>
        <fullName evidence="1">Tetratricopeptide repeat protein</fullName>
    </submittedName>
</protein>
<dbReference type="Proteomes" id="UP000717534">
    <property type="component" value="Unassembled WGS sequence"/>
</dbReference>
<dbReference type="SUPFAM" id="SSF48452">
    <property type="entry name" value="TPR-like"/>
    <property type="match status" value="1"/>
</dbReference>
<dbReference type="Pfam" id="PF13174">
    <property type="entry name" value="TPR_6"/>
    <property type="match status" value="1"/>
</dbReference>
<dbReference type="EMBL" id="JAFITO010000094">
    <property type="protein sequence ID" value="MBN4068962.1"/>
    <property type="molecule type" value="Genomic_DNA"/>
</dbReference>
<reference evidence="1 2" key="1">
    <citation type="submission" date="2021-02" db="EMBL/GenBank/DDBJ databases">
        <title>Activity-based single-cell genomes from oceanic crustal fluid captures similar information to metagenomic and metatranscriptomic surveys with orders of magnitude less sampling.</title>
        <authorList>
            <person name="D'Angelo T.S."/>
            <person name="Orcutt B.N."/>
        </authorList>
    </citation>
    <scope>NUCLEOTIDE SEQUENCE [LARGE SCALE GENOMIC DNA]</scope>
    <source>
        <strain evidence="1">AH-315-G02</strain>
    </source>
</reference>
<evidence type="ECO:0000313" key="1">
    <source>
        <dbReference type="EMBL" id="MBN4068962.1"/>
    </source>
</evidence>
<name>A0ABS3AVH3_9BACT</name>
<feature type="non-terminal residue" evidence="1">
    <location>
        <position position="1"/>
    </location>
</feature>
<dbReference type="InterPro" id="IPR011990">
    <property type="entry name" value="TPR-like_helical_dom_sf"/>
</dbReference>